<evidence type="ECO:0000256" key="5">
    <source>
        <dbReference type="ARBA" id="ARBA00022692"/>
    </source>
</evidence>
<dbReference type="InterPro" id="IPR004761">
    <property type="entry name" value="Spore_GerAB"/>
</dbReference>
<keyword evidence="4" id="KW-0309">Germination</keyword>
<gene>
    <name evidence="9" type="ORF">I8J30_04435</name>
</gene>
<accession>A0ABS5CA51</accession>
<evidence type="ECO:0000256" key="2">
    <source>
        <dbReference type="ARBA" id="ARBA00007998"/>
    </source>
</evidence>
<dbReference type="Proteomes" id="UP000673394">
    <property type="component" value="Unassembled WGS sequence"/>
</dbReference>
<keyword evidence="7 8" id="KW-0472">Membrane</keyword>
<evidence type="ECO:0000256" key="4">
    <source>
        <dbReference type="ARBA" id="ARBA00022544"/>
    </source>
</evidence>
<feature type="transmembrane region" description="Helical" evidence="8">
    <location>
        <begin position="207"/>
        <end position="227"/>
    </location>
</feature>
<keyword evidence="6 8" id="KW-1133">Transmembrane helix</keyword>
<feature type="transmembrane region" description="Helical" evidence="8">
    <location>
        <begin position="137"/>
        <end position="160"/>
    </location>
</feature>
<evidence type="ECO:0000256" key="7">
    <source>
        <dbReference type="ARBA" id="ARBA00023136"/>
    </source>
</evidence>
<dbReference type="PANTHER" id="PTHR34975:SF2">
    <property type="entry name" value="SPORE GERMINATION PROTEIN A2"/>
    <property type="match status" value="1"/>
</dbReference>
<protein>
    <submittedName>
        <fullName evidence="9">GerAB/ArcD/ProY family transporter</fullName>
    </submittedName>
</protein>
<dbReference type="PANTHER" id="PTHR34975">
    <property type="entry name" value="SPORE GERMINATION PROTEIN A2"/>
    <property type="match status" value="1"/>
</dbReference>
<evidence type="ECO:0000256" key="1">
    <source>
        <dbReference type="ARBA" id="ARBA00004141"/>
    </source>
</evidence>
<evidence type="ECO:0000256" key="3">
    <source>
        <dbReference type="ARBA" id="ARBA00022448"/>
    </source>
</evidence>
<feature type="transmembrane region" description="Helical" evidence="8">
    <location>
        <begin position="295"/>
        <end position="313"/>
    </location>
</feature>
<dbReference type="Pfam" id="PF03845">
    <property type="entry name" value="Spore_permease"/>
    <property type="match status" value="1"/>
</dbReference>
<evidence type="ECO:0000313" key="10">
    <source>
        <dbReference type="Proteomes" id="UP000673394"/>
    </source>
</evidence>
<feature type="transmembrane region" description="Helical" evidence="8">
    <location>
        <begin position="34"/>
        <end position="57"/>
    </location>
</feature>
<feature type="transmembrane region" description="Helical" evidence="8">
    <location>
        <begin position="180"/>
        <end position="200"/>
    </location>
</feature>
<dbReference type="RefSeq" id="WP_210655723.1">
    <property type="nucleotide sequence ID" value="NZ_JAGKSP010000001.1"/>
</dbReference>
<proteinExistence type="inferred from homology"/>
<organism evidence="9 10">
    <name type="scientific">Paenibacillus lignilyticus</name>
    <dbReference type="NCBI Taxonomy" id="1172615"/>
    <lineage>
        <taxon>Bacteria</taxon>
        <taxon>Bacillati</taxon>
        <taxon>Bacillota</taxon>
        <taxon>Bacilli</taxon>
        <taxon>Bacillales</taxon>
        <taxon>Paenibacillaceae</taxon>
        <taxon>Paenibacillus</taxon>
    </lineage>
</organism>
<sequence>MKQGISIAALFIVLQYGLLMFIFPQSIIQSQPSGHWLTVVLGWLLQGVLLRLLIGGFKESKEDLLLCFLQTKAISRFIWLWLITISNVLVITIIIRGHSQLLKMLFLPNTPIWVLMALLLFSSLCISYAGRNSLLRLSILVGIFGLPLIIISLASTYGNLSLNMISPLVPTFSFLGEAKILPLFFIFSHTIGVIGFFGPLSNVSKRWLWGAWSVSLFFYLIIVYIPLGMFGHEGAAPLRYPLIIVLDSIRVNWFFFDRLSLFYVMAVLLSTLMNVTGLLWLTRAMASRSSRLTKWMTNPITVSVLVLILALLIVNMGDLEKLSEWGAPARFGLVLAIAIAGAYYRRQARHRR</sequence>
<comment type="similarity">
    <text evidence="2">Belongs to the amino acid-polyamine-organocation (APC) superfamily. Spore germination protein (SGP) (TC 2.A.3.9) family.</text>
</comment>
<feature type="transmembrane region" description="Helical" evidence="8">
    <location>
        <begin position="325"/>
        <end position="344"/>
    </location>
</feature>
<name>A0ABS5CA51_9BACL</name>
<dbReference type="EMBL" id="JAGKSP010000001">
    <property type="protein sequence ID" value="MBP3961948.1"/>
    <property type="molecule type" value="Genomic_DNA"/>
</dbReference>
<evidence type="ECO:0000256" key="8">
    <source>
        <dbReference type="SAM" id="Phobius"/>
    </source>
</evidence>
<feature type="transmembrane region" description="Helical" evidence="8">
    <location>
        <begin position="78"/>
        <end position="98"/>
    </location>
</feature>
<keyword evidence="10" id="KW-1185">Reference proteome</keyword>
<comment type="caution">
    <text evidence="9">The sequence shown here is derived from an EMBL/GenBank/DDBJ whole genome shotgun (WGS) entry which is preliminary data.</text>
</comment>
<keyword evidence="5 8" id="KW-0812">Transmembrane</keyword>
<reference evidence="9 10" key="1">
    <citation type="submission" date="2021-04" db="EMBL/GenBank/DDBJ databases">
        <title>Paenibacillus sp. DLE-14 whole genome sequence.</title>
        <authorList>
            <person name="Ham Y.J."/>
        </authorList>
    </citation>
    <scope>NUCLEOTIDE SEQUENCE [LARGE SCALE GENOMIC DNA]</scope>
    <source>
        <strain evidence="9 10">DLE-14</strain>
    </source>
</reference>
<keyword evidence="3" id="KW-0813">Transport</keyword>
<feature type="transmembrane region" description="Helical" evidence="8">
    <location>
        <begin position="110"/>
        <end position="130"/>
    </location>
</feature>
<feature type="transmembrane region" description="Helical" evidence="8">
    <location>
        <begin position="7"/>
        <end position="28"/>
    </location>
</feature>
<feature type="transmembrane region" description="Helical" evidence="8">
    <location>
        <begin position="261"/>
        <end position="283"/>
    </location>
</feature>
<evidence type="ECO:0000313" key="9">
    <source>
        <dbReference type="EMBL" id="MBP3961948.1"/>
    </source>
</evidence>
<comment type="subcellular location">
    <subcellularLocation>
        <location evidence="1">Membrane</location>
        <topology evidence="1">Multi-pass membrane protein</topology>
    </subcellularLocation>
</comment>
<evidence type="ECO:0000256" key="6">
    <source>
        <dbReference type="ARBA" id="ARBA00022989"/>
    </source>
</evidence>